<dbReference type="Proteomes" id="UP000075880">
    <property type="component" value="Unassembled WGS sequence"/>
</dbReference>
<protein>
    <submittedName>
        <fullName evidence="1">Uncharacterized protein</fullName>
    </submittedName>
</protein>
<sequence>MRPVAHHRLGVEVQPIRAVELAGASRLAFVELAAGDAGQQDGRWAVAQRTAAVRDAVQRACHRGIAGAWGFCRRWNWSGSGSGSRGWCRCRCRSGSRSWSWGWCRSRSRRWHWSWTAGRGAGYTGYARIARDGRVAAGALWPIAGVLLRVEVQQGRAVHGAGERTRALVELGAVVVRKQDRLRGRGRAVGVGNAIVLNDLVVSVARHVRITAHPLWPVAGLFGGVVVQPDRAEVLAGIAAVALVELAAVTVR</sequence>
<reference evidence="1" key="1">
    <citation type="submission" date="2024-04" db="UniProtKB">
        <authorList>
            <consortium name="EnsemblMetazoa"/>
        </authorList>
    </citation>
    <scope>IDENTIFICATION</scope>
    <source>
        <strain evidence="1">EBRO</strain>
    </source>
</reference>
<name>A0AAG5DKU5_ANOAO</name>
<dbReference type="AlphaFoldDB" id="A0AAG5DKU5"/>
<dbReference type="EnsemblMetazoa" id="ENSAATROPT012960">
    <property type="protein sequence ID" value="ENSAATROPP011771"/>
    <property type="gene ID" value="ENSAATROPG010547"/>
</dbReference>
<organism evidence="1 2">
    <name type="scientific">Anopheles atroparvus</name>
    <name type="common">European mosquito</name>
    <dbReference type="NCBI Taxonomy" id="41427"/>
    <lineage>
        <taxon>Eukaryota</taxon>
        <taxon>Metazoa</taxon>
        <taxon>Ecdysozoa</taxon>
        <taxon>Arthropoda</taxon>
        <taxon>Hexapoda</taxon>
        <taxon>Insecta</taxon>
        <taxon>Pterygota</taxon>
        <taxon>Neoptera</taxon>
        <taxon>Endopterygota</taxon>
        <taxon>Diptera</taxon>
        <taxon>Nematocera</taxon>
        <taxon>Culicoidea</taxon>
        <taxon>Culicidae</taxon>
        <taxon>Anophelinae</taxon>
        <taxon>Anopheles</taxon>
    </lineage>
</organism>
<evidence type="ECO:0000313" key="1">
    <source>
        <dbReference type="EnsemblMetazoa" id="ENSAATROPP011771"/>
    </source>
</evidence>
<keyword evidence="2" id="KW-1185">Reference proteome</keyword>
<proteinExistence type="predicted"/>
<accession>A0AAG5DKU5</accession>
<evidence type="ECO:0000313" key="2">
    <source>
        <dbReference type="Proteomes" id="UP000075880"/>
    </source>
</evidence>